<feature type="transmembrane region" description="Helical" evidence="1">
    <location>
        <begin position="546"/>
        <end position="569"/>
    </location>
</feature>
<sequence>MSNFHDDSHILSQLGILTSKDESPHKIRYTSATKGSSTSGGKERFVDVNIDGGTAEMKSDSDEEEPIFDRNSLLSSTKSVRMYRKESRSYTCMYIILLLTYFGVGVWCPLSSQLVVSSSPSSDKLFFSALFANSAGLLVGSVAGKFLCRRISITLLLFLCTAAGCVCSWITSDFSNMLDVRITTFLLGFVSGCILYGGLATWFIFWRGHNRKLLFFYVLLAISSSFVLFLHDPATFQKVVLHKREVSESTMNGENMIELGSVNDSTTIAKLRKPQVVREIQRVKSKSEQNQQMREAVKAHSTRTSTTSSFEIISTSSTISSEVVWQNSSNGSFIFTSSYVTPTELAYTTTELALDQSSSPITTTDIPPLIVSAEEDRRTGQRAANVVTTIILAIYVVSYACCCVPFTIKGDMKFSKLFDPAIAGLTTGCRLRLGTVQTVASFLESLVELAAIVLSSHQNAHSMIISHHVVVAISRSFVIISGQRAYSIYGCSLALIFSSLGSFLLILRFGNQFVSLILMSMGTGVFGLLVFFLVEVRVHPRKGTQLDYYIFPSLVGRLLSVLLCTFLQLHDISRMTGAIFVSSALLIMAFILLKRSVDKAARLKEIMEYSSTPVSDARGEYVSLREEDIGLDSADDDKEEVLVT</sequence>
<organism evidence="2 3">
    <name type="scientific">Parelaphostrongylus tenuis</name>
    <name type="common">Meningeal worm</name>
    <dbReference type="NCBI Taxonomy" id="148309"/>
    <lineage>
        <taxon>Eukaryota</taxon>
        <taxon>Metazoa</taxon>
        <taxon>Ecdysozoa</taxon>
        <taxon>Nematoda</taxon>
        <taxon>Chromadorea</taxon>
        <taxon>Rhabditida</taxon>
        <taxon>Rhabditina</taxon>
        <taxon>Rhabditomorpha</taxon>
        <taxon>Strongyloidea</taxon>
        <taxon>Metastrongylidae</taxon>
        <taxon>Parelaphostrongylus</taxon>
    </lineage>
</organism>
<name>A0AAD5MUE3_PARTN</name>
<comment type="caution">
    <text evidence="2">The sequence shown here is derived from an EMBL/GenBank/DDBJ whole genome shotgun (WGS) entry which is preliminary data.</text>
</comment>
<feature type="transmembrane region" description="Helical" evidence="1">
    <location>
        <begin position="213"/>
        <end position="231"/>
    </location>
</feature>
<feature type="transmembrane region" description="Helical" evidence="1">
    <location>
        <begin position="386"/>
        <end position="408"/>
    </location>
</feature>
<feature type="transmembrane region" description="Helical" evidence="1">
    <location>
        <begin position="91"/>
        <end position="113"/>
    </location>
</feature>
<dbReference type="AlphaFoldDB" id="A0AAD5MUE3"/>
<keyword evidence="1" id="KW-0472">Membrane</keyword>
<dbReference type="SUPFAM" id="SSF103473">
    <property type="entry name" value="MFS general substrate transporter"/>
    <property type="match status" value="1"/>
</dbReference>
<keyword evidence="1" id="KW-1133">Transmembrane helix</keyword>
<feature type="transmembrane region" description="Helical" evidence="1">
    <location>
        <begin position="151"/>
        <end position="172"/>
    </location>
</feature>
<keyword evidence="3" id="KW-1185">Reference proteome</keyword>
<dbReference type="InterPro" id="IPR036259">
    <property type="entry name" value="MFS_trans_sf"/>
</dbReference>
<feature type="transmembrane region" description="Helical" evidence="1">
    <location>
        <begin position="485"/>
        <end position="507"/>
    </location>
</feature>
<evidence type="ECO:0000256" key="1">
    <source>
        <dbReference type="SAM" id="Phobius"/>
    </source>
</evidence>
<dbReference type="EMBL" id="JAHQIW010000943">
    <property type="protein sequence ID" value="KAJ1350789.1"/>
    <property type="molecule type" value="Genomic_DNA"/>
</dbReference>
<keyword evidence="1" id="KW-0812">Transmembrane</keyword>
<feature type="transmembrane region" description="Helical" evidence="1">
    <location>
        <begin position="513"/>
        <end position="534"/>
    </location>
</feature>
<evidence type="ECO:0000313" key="3">
    <source>
        <dbReference type="Proteomes" id="UP001196413"/>
    </source>
</evidence>
<feature type="transmembrane region" description="Helical" evidence="1">
    <location>
        <begin position="125"/>
        <end position="144"/>
    </location>
</feature>
<reference evidence="2" key="1">
    <citation type="submission" date="2021-06" db="EMBL/GenBank/DDBJ databases">
        <title>Parelaphostrongylus tenuis whole genome reference sequence.</title>
        <authorList>
            <person name="Garwood T.J."/>
            <person name="Larsen P.A."/>
            <person name="Fountain-Jones N.M."/>
            <person name="Garbe J.R."/>
            <person name="Macchietto M.G."/>
            <person name="Kania S.A."/>
            <person name="Gerhold R.W."/>
            <person name="Richards J.E."/>
            <person name="Wolf T.M."/>
        </authorList>
    </citation>
    <scope>NUCLEOTIDE SEQUENCE</scope>
    <source>
        <strain evidence="2">MNPRO001-30</strain>
        <tissue evidence="2">Meninges</tissue>
    </source>
</reference>
<accession>A0AAD5MUE3</accession>
<feature type="transmembrane region" description="Helical" evidence="1">
    <location>
        <begin position="184"/>
        <end position="206"/>
    </location>
</feature>
<proteinExistence type="predicted"/>
<gene>
    <name evidence="2" type="ORF">KIN20_006667</name>
</gene>
<feature type="transmembrane region" description="Helical" evidence="1">
    <location>
        <begin position="575"/>
        <end position="593"/>
    </location>
</feature>
<dbReference type="Proteomes" id="UP001196413">
    <property type="component" value="Unassembled WGS sequence"/>
</dbReference>
<protein>
    <submittedName>
        <fullName evidence="2">Uncharacterized protein</fullName>
    </submittedName>
</protein>
<evidence type="ECO:0000313" key="2">
    <source>
        <dbReference type="EMBL" id="KAJ1350789.1"/>
    </source>
</evidence>